<accession>A0A4Z2IHI7</accession>
<dbReference type="AlphaFoldDB" id="A0A4Z2IHI7"/>
<protein>
    <submittedName>
        <fullName evidence="1">Uncharacterized protein</fullName>
    </submittedName>
</protein>
<proteinExistence type="predicted"/>
<evidence type="ECO:0000313" key="2">
    <source>
        <dbReference type="Proteomes" id="UP000314294"/>
    </source>
</evidence>
<keyword evidence="2" id="KW-1185">Reference proteome</keyword>
<evidence type="ECO:0000313" key="1">
    <source>
        <dbReference type="EMBL" id="TNN77469.1"/>
    </source>
</evidence>
<dbReference type="EMBL" id="SRLO01000082">
    <property type="protein sequence ID" value="TNN77469.1"/>
    <property type="molecule type" value="Genomic_DNA"/>
</dbReference>
<name>A0A4Z2IHI7_9TELE</name>
<comment type="caution">
    <text evidence="1">The sequence shown here is derived from an EMBL/GenBank/DDBJ whole genome shotgun (WGS) entry which is preliminary data.</text>
</comment>
<dbReference type="Proteomes" id="UP000314294">
    <property type="component" value="Unassembled WGS sequence"/>
</dbReference>
<gene>
    <name evidence="1" type="ORF">EYF80_012283</name>
</gene>
<sequence length="97" mass="10699">MKLVVIDFYKHASGVGSSVRTPTLDTYTSSLRPVRMNAALISVDFGVKCRKTCGCDDEKPVDILDYCKVTGPLLSGPRSRSCLEIQDMQIQYPLLEG</sequence>
<reference evidence="1 2" key="1">
    <citation type="submission" date="2019-03" db="EMBL/GenBank/DDBJ databases">
        <title>First draft genome of Liparis tanakae, snailfish: a comprehensive survey of snailfish specific genes.</title>
        <authorList>
            <person name="Kim W."/>
            <person name="Song I."/>
            <person name="Jeong J.-H."/>
            <person name="Kim D."/>
            <person name="Kim S."/>
            <person name="Ryu S."/>
            <person name="Song J.Y."/>
            <person name="Lee S.K."/>
        </authorList>
    </citation>
    <scope>NUCLEOTIDE SEQUENCE [LARGE SCALE GENOMIC DNA]</scope>
    <source>
        <tissue evidence="1">Muscle</tissue>
    </source>
</reference>
<organism evidence="1 2">
    <name type="scientific">Liparis tanakae</name>
    <name type="common">Tanaka's snailfish</name>
    <dbReference type="NCBI Taxonomy" id="230148"/>
    <lineage>
        <taxon>Eukaryota</taxon>
        <taxon>Metazoa</taxon>
        <taxon>Chordata</taxon>
        <taxon>Craniata</taxon>
        <taxon>Vertebrata</taxon>
        <taxon>Euteleostomi</taxon>
        <taxon>Actinopterygii</taxon>
        <taxon>Neopterygii</taxon>
        <taxon>Teleostei</taxon>
        <taxon>Neoteleostei</taxon>
        <taxon>Acanthomorphata</taxon>
        <taxon>Eupercaria</taxon>
        <taxon>Perciformes</taxon>
        <taxon>Cottioidei</taxon>
        <taxon>Cottales</taxon>
        <taxon>Liparidae</taxon>
        <taxon>Liparis</taxon>
    </lineage>
</organism>